<proteinExistence type="predicted"/>
<keyword evidence="3" id="KW-1185">Reference proteome</keyword>
<sequence length="109" mass="12216">MRFGRYFEEFDVGAVCEDRPGTTVTEYDEHLFRVLTMNHHGDTIYGESEVPAKTPSKSEDDRGAGYVGSRGYKQGGTIVCTFRRKVMVPKVSYGENRGGEQPGRPVPHE</sequence>
<dbReference type="PANTHER" id="PTHR43664">
    <property type="entry name" value="MONOAMINE OXIDASE-RELATED"/>
    <property type="match status" value="1"/>
</dbReference>
<dbReference type="Gene3D" id="3.10.129.10">
    <property type="entry name" value="Hotdog Thioesterase"/>
    <property type="match status" value="1"/>
</dbReference>
<evidence type="ECO:0000313" key="3">
    <source>
        <dbReference type="Proteomes" id="UP001597478"/>
    </source>
</evidence>
<comment type="caution">
    <text evidence="2">The sequence shown here is derived from an EMBL/GenBank/DDBJ whole genome shotgun (WGS) entry which is preliminary data.</text>
</comment>
<evidence type="ECO:0000313" key="2">
    <source>
        <dbReference type="EMBL" id="MFD2801668.1"/>
    </source>
</evidence>
<reference evidence="3" key="1">
    <citation type="journal article" date="2019" name="Int. J. Syst. Evol. Microbiol.">
        <title>The Global Catalogue of Microorganisms (GCM) 10K type strain sequencing project: providing services to taxonomists for standard genome sequencing and annotation.</title>
        <authorList>
            <consortium name="The Broad Institute Genomics Platform"/>
            <consortium name="The Broad Institute Genome Sequencing Center for Infectious Disease"/>
            <person name="Wu L."/>
            <person name="Ma J."/>
        </authorList>
    </citation>
    <scope>NUCLEOTIDE SEQUENCE [LARGE SCALE GENOMIC DNA]</scope>
    <source>
        <strain evidence="3">IBRC-M 10906</strain>
    </source>
</reference>
<accession>A0ABW5WGI8</accession>
<gene>
    <name evidence="2" type="ORF">ACFS2C_19950</name>
</gene>
<protein>
    <submittedName>
        <fullName evidence="2">Uncharacterized protein</fullName>
    </submittedName>
</protein>
<dbReference type="RefSeq" id="WP_377393279.1">
    <property type="nucleotide sequence ID" value="NZ_JBHSAN010000035.1"/>
</dbReference>
<dbReference type="PANTHER" id="PTHR43664:SF1">
    <property type="entry name" value="BETA-METHYLMALYL-COA DEHYDRATASE"/>
    <property type="match status" value="1"/>
</dbReference>
<dbReference type="InterPro" id="IPR029069">
    <property type="entry name" value="HotDog_dom_sf"/>
</dbReference>
<evidence type="ECO:0000256" key="1">
    <source>
        <dbReference type="SAM" id="MobiDB-lite"/>
    </source>
</evidence>
<dbReference type="InterPro" id="IPR052342">
    <property type="entry name" value="MCH/BMMD"/>
</dbReference>
<dbReference type="Proteomes" id="UP001597478">
    <property type="component" value="Unassembled WGS sequence"/>
</dbReference>
<organism evidence="2 3">
    <name type="scientific">Prauserella oleivorans</name>
    <dbReference type="NCBI Taxonomy" id="1478153"/>
    <lineage>
        <taxon>Bacteria</taxon>
        <taxon>Bacillati</taxon>
        <taxon>Actinomycetota</taxon>
        <taxon>Actinomycetes</taxon>
        <taxon>Pseudonocardiales</taxon>
        <taxon>Pseudonocardiaceae</taxon>
        <taxon>Prauserella</taxon>
    </lineage>
</organism>
<name>A0ABW5WGI8_9PSEU</name>
<dbReference type="SUPFAM" id="SSF54637">
    <property type="entry name" value="Thioesterase/thiol ester dehydrase-isomerase"/>
    <property type="match status" value="1"/>
</dbReference>
<dbReference type="EMBL" id="JBHUOF010000034">
    <property type="protein sequence ID" value="MFD2801668.1"/>
    <property type="molecule type" value="Genomic_DNA"/>
</dbReference>
<feature type="region of interest" description="Disordered" evidence="1">
    <location>
        <begin position="44"/>
        <end position="68"/>
    </location>
</feature>